<keyword evidence="2" id="KW-1185">Reference proteome</keyword>
<dbReference type="Pfam" id="PF00756">
    <property type="entry name" value="Esterase"/>
    <property type="match status" value="1"/>
</dbReference>
<sequence length="477" mass="53528">MHGTEPWKTALKPKDVVLCHRRSYLGLNARKVKMIRQQLLGLLASYLAGASASVTVRKTDKGPTGYEVDFKYINTTANRVLIGGGLQPFSDHFHTTLNTRAWYDPHDYKPGDFYVSHGQPPEDYQWPYEMTNEGDGVWTYTTPLPSGIYSFAYLIDCDFAPNCSIVTGQLVTDPDLPPFENVKGDQVASSFQVPFDARFQGTDDINGNFDYALPAPAEFRGTIKSVNYTSPGSIHPEPDVHHLALYLPAEYGKVEGKKYPLLYLSHGAGGNGNDWENQGRMSSIMDNLIAGGHIEPTVVVMPSFYNLDDSLPRFIMGNFSTMWALPTSQHIRENYEKYLFPWVEENLDVCDKPSCRAFAGLSWGGRLTYEMYVNATDYFDWFGMFSPAADGPYVDEAALAANTALAKKGLFVAYGLYDSVIKAGQDLQAALDGLDIKFLTRISPFGGHYWNTWQDELWWFGVKALWKPFPYTQQTGR</sequence>
<evidence type="ECO:0000313" key="2">
    <source>
        <dbReference type="Proteomes" id="UP001369815"/>
    </source>
</evidence>
<dbReference type="Gene3D" id="3.40.50.1820">
    <property type="entry name" value="alpha/beta hydrolase"/>
    <property type="match status" value="1"/>
</dbReference>
<dbReference type="Proteomes" id="UP001369815">
    <property type="component" value="Unassembled WGS sequence"/>
</dbReference>
<protein>
    <submittedName>
        <fullName evidence="1">Uncharacterized protein</fullName>
    </submittedName>
</protein>
<dbReference type="PANTHER" id="PTHR48098:SF1">
    <property type="entry name" value="DIACYLGLYCEROL ACYLTRANSFERASE_MYCOLYLTRANSFERASE AG85A"/>
    <property type="match status" value="1"/>
</dbReference>
<dbReference type="InterPro" id="IPR029058">
    <property type="entry name" value="AB_hydrolase_fold"/>
</dbReference>
<proteinExistence type="predicted"/>
<dbReference type="EMBL" id="JBANMG010000007">
    <property type="protein sequence ID" value="KAK6950771.1"/>
    <property type="molecule type" value="Genomic_DNA"/>
</dbReference>
<comment type="caution">
    <text evidence="1">The sequence shown here is derived from an EMBL/GenBank/DDBJ whole genome shotgun (WGS) entry which is preliminary data.</text>
</comment>
<gene>
    <name evidence="1" type="ORF">Daesc_007296</name>
</gene>
<name>A0AAX6MF04_9PEZI</name>
<dbReference type="SUPFAM" id="SSF53474">
    <property type="entry name" value="alpha/beta-Hydrolases"/>
    <property type="match status" value="1"/>
</dbReference>
<reference evidence="1 2" key="1">
    <citation type="journal article" date="2024" name="Front Chem Biol">
        <title>Unveiling the potential of Daldinia eschscholtzii MFLUCC 19-0629 through bioactivity and bioinformatics studies for enhanced sustainable agriculture production.</title>
        <authorList>
            <person name="Brooks S."/>
            <person name="Weaver J.A."/>
            <person name="Klomchit A."/>
            <person name="Alharthi S.A."/>
            <person name="Onlamun T."/>
            <person name="Nurani R."/>
            <person name="Vong T.K."/>
            <person name="Alberti F."/>
            <person name="Greco C."/>
        </authorList>
    </citation>
    <scope>NUCLEOTIDE SEQUENCE [LARGE SCALE GENOMIC DNA]</scope>
    <source>
        <strain evidence="1">MFLUCC 19-0629</strain>
    </source>
</reference>
<dbReference type="AlphaFoldDB" id="A0AAX6MF04"/>
<dbReference type="GO" id="GO:0016747">
    <property type="term" value="F:acyltransferase activity, transferring groups other than amino-acyl groups"/>
    <property type="evidence" value="ECO:0007669"/>
    <property type="project" value="TreeGrafter"/>
</dbReference>
<organism evidence="1 2">
    <name type="scientific">Daldinia eschscholtzii</name>
    <dbReference type="NCBI Taxonomy" id="292717"/>
    <lineage>
        <taxon>Eukaryota</taxon>
        <taxon>Fungi</taxon>
        <taxon>Dikarya</taxon>
        <taxon>Ascomycota</taxon>
        <taxon>Pezizomycotina</taxon>
        <taxon>Sordariomycetes</taxon>
        <taxon>Xylariomycetidae</taxon>
        <taxon>Xylariales</taxon>
        <taxon>Hypoxylaceae</taxon>
        <taxon>Daldinia</taxon>
    </lineage>
</organism>
<evidence type="ECO:0000313" key="1">
    <source>
        <dbReference type="EMBL" id="KAK6950771.1"/>
    </source>
</evidence>
<dbReference type="InterPro" id="IPR050583">
    <property type="entry name" value="Mycobacterial_A85_antigen"/>
</dbReference>
<accession>A0AAX6MF04</accession>
<dbReference type="PANTHER" id="PTHR48098">
    <property type="entry name" value="ENTEROCHELIN ESTERASE-RELATED"/>
    <property type="match status" value="1"/>
</dbReference>
<dbReference type="InterPro" id="IPR000801">
    <property type="entry name" value="Esterase-like"/>
</dbReference>